<dbReference type="GO" id="GO:0008270">
    <property type="term" value="F:zinc ion binding"/>
    <property type="evidence" value="ECO:0007669"/>
    <property type="project" value="TreeGrafter"/>
</dbReference>
<keyword evidence="1" id="KW-0378">Hydrolase</keyword>
<keyword evidence="1" id="KW-0269">Exonuclease</keyword>
<dbReference type="InterPro" id="IPR050243">
    <property type="entry name" value="PHP_phosphatase"/>
</dbReference>
<keyword evidence="1" id="KW-0540">Nuclease</keyword>
<evidence type="ECO:0000313" key="1">
    <source>
        <dbReference type="EMBL" id="HBK54247.1"/>
    </source>
</evidence>
<gene>
    <name evidence="1" type="ORF">DDZ44_09955</name>
</gene>
<dbReference type="GO" id="GO:0005829">
    <property type="term" value="C:cytosol"/>
    <property type="evidence" value="ECO:0007669"/>
    <property type="project" value="TreeGrafter"/>
</dbReference>
<dbReference type="PANTHER" id="PTHR36928:SF1">
    <property type="entry name" value="PHOSPHATASE YCDX-RELATED"/>
    <property type="match status" value="1"/>
</dbReference>
<dbReference type="SUPFAM" id="SSF89550">
    <property type="entry name" value="PHP domain-like"/>
    <property type="match status" value="1"/>
</dbReference>
<dbReference type="Proteomes" id="UP000263273">
    <property type="component" value="Unassembled WGS sequence"/>
</dbReference>
<reference evidence="1 2" key="1">
    <citation type="journal article" date="2018" name="Nat. Biotechnol.">
        <title>A standardized bacterial taxonomy based on genome phylogeny substantially revises the tree of life.</title>
        <authorList>
            <person name="Parks D.H."/>
            <person name="Chuvochina M."/>
            <person name="Waite D.W."/>
            <person name="Rinke C."/>
            <person name="Skarshewski A."/>
            <person name="Chaumeil P.A."/>
            <person name="Hugenholtz P."/>
        </authorList>
    </citation>
    <scope>NUCLEOTIDE SEQUENCE [LARGE SCALE GENOMIC DNA]</scope>
    <source>
        <strain evidence="1">UBA10948</strain>
    </source>
</reference>
<proteinExistence type="predicted"/>
<feature type="non-terminal residue" evidence="1">
    <location>
        <position position="1"/>
    </location>
</feature>
<name>A0A354Z1A7_9FIRM</name>
<comment type="caution">
    <text evidence="1">The sequence shown here is derived from an EMBL/GenBank/DDBJ whole genome shotgun (WGS) entry which is preliminary data.</text>
</comment>
<sequence length="134" mass="15432">VHSNFKLERDKQSERIIRAIKNEKVDIIGHLSGRLLNRRPGYELDREKILEAAAHNKKILEINAHPDRLDIDEETAKIAKDMGIKVAINSDAHSKQDLKLMKYGVINARRGWLEPADVVNSWELADLLDYIQKK</sequence>
<dbReference type="AlphaFoldDB" id="A0A354Z1A7"/>
<protein>
    <submittedName>
        <fullName evidence="1">DNA polymerase/3'-5' exonuclease PolX</fullName>
    </submittedName>
</protein>
<dbReference type="EMBL" id="DNZF01000214">
    <property type="protein sequence ID" value="HBK54247.1"/>
    <property type="molecule type" value="Genomic_DNA"/>
</dbReference>
<dbReference type="GO" id="GO:0004527">
    <property type="term" value="F:exonuclease activity"/>
    <property type="evidence" value="ECO:0007669"/>
    <property type="project" value="UniProtKB-KW"/>
</dbReference>
<dbReference type="GO" id="GO:0042578">
    <property type="term" value="F:phosphoric ester hydrolase activity"/>
    <property type="evidence" value="ECO:0007669"/>
    <property type="project" value="TreeGrafter"/>
</dbReference>
<dbReference type="Gene3D" id="3.20.20.140">
    <property type="entry name" value="Metal-dependent hydrolases"/>
    <property type="match status" value="1"/>
</dbReference>
<evidence type="ECO:0000313" key="2">
    <source>
        <dbReference type="Proteomes" id="UP000263273"/>
    </source>
</evidence>
<dbReference type="InterPro" id="IPR016195">
    <property type="entry name" value="Pol/histidinol_Pase-like"/>
</dbReference>
<dbReference type="PANTHER" id="PTHR36928">
    <property type="entry name" value="PHOSPHATASE YCDX-RELATED"/>
    <property type="match status" value="1"/>
</dbReference>
<organism evidence="1 2">
    <name type="scientific">Syntrophomonas wolfei</name>
    <dbReference type="NCBI Taxonomy" id="863"/>
    <lineage>
        <taxon>Bacteria</taxon>
        <taxon>Bacillati</taxon>
        <taxon>Bacillota</taxon>
        <taxon>Clostridia</taxon>
        <taxon>Eubacteriales</taxon>
        <taxon>Syntrophomonadaceae</taxon>
        <taxon>Syntrophomonas</taxon>
    </lineage>
</organism>
<accession>A0A354Z1A7</accession>